<feature type="domain" description="Polysaccharide export protein N-terminal" evidence="2">
    <location>
        <begin position="20"/>
        <end position="129"/>
    </location>
</feature>
<dbReference type="PANTHER" id="PTHR33619">
    <property type="entry name" value="POLYSACCHARIDE EXPORT PROTEIN GFCE-RELATED"/>
    <property type="match status" value="1"/>
</dbReference>
<comment type="caution">
    <text evidence="3">The sequence shown here is derived from an EMBL/GenBank/DDBJ whole genome shotgun (WGS) entry which is preliminary data.</text>
</comment>
<keyword evidence="1" id="KW-0732">Signal</keyword>
<accession>A0A2N3IIF6</accession>
<dbReference type="RefSeq" id="WP_165778078.1">
    <property type="nucleotide sequence ID" value="NZ_NKXO01000011.1"/>
</dbReference>
<evidence type="ECO:0000259" key="2">
    <source>
        <dbReference type="Pfam" id="PF02563"/>
    </source>
</evidence>
<dbReference type="Gene3D" id="3.10.560.10">
    <property type="entry name" value="Outer membrane lipoprotein wza domain like"/>
    <property type="match status" value="1"/>
</dbReference>
<name>A0A2N3IIF6_9BACT</name>
<dbReference type="EMBL" id="NKXO01000011">
    <property type="protein sequence ID" value="PKQ70094.1"/>
    <property type="molecule type" value="Genomic_DNA"/>
</dbReference>
<dbReference type="InterPro" id="IPR049712">
    <property type="entry name" value="Poly_export"/>
</dbReference>
<organism evidence="3 4">
    <name type="scientific">Raineya orbicola</name>
    <dbReference type="NCBI Taxonomy" id="2016530"/>
    <lineage>
        <taxon>Bacteria</taxon>
        <taxon>Pseudomonadati</taxon>
        <taxon>Bacteroidota</taxon>
        <taxon>Cytophagia</taxon>
        <taxon>Cytophagales</taxon>
        <taxon>Raineyaceae</taxon>
        <taxon>Raineya</taxon>
    </lineage>
</organism>
<dbReference type="Proteomes" id="UP000233387">
    <property type="component" value="Unassembled WGS sequence"/>
</dbReference>
<evidence type="ECO:0000313" key="4">
    <source>
        <dbReference type="Proteomes" id="UP000233387"/>
    </source>
</evidence>
<dbReference type="AlphaFoldDB" id="A0A2N3IIF6"/>
<dbReference type="PANTHER" id="PTHR33619:SF3">
    <property type="entry name" value="POLYSACCHARIDE EXPORT PROTEIN GFCE-RELATED"/>
    <property type="match status" value="1"/>
</dbReference>
<reference evidence="3 4" key="1">
    <citation type="submission" date="2017-06" db="EMBL/GenBank/DDBJ databases">
        <title>Raineya orbicola gen. nov., sp. nov. a slightly thermophilic bacterium of the phylum Bacteroidetes and the description of Raineyaceae fam. nov.</title>
        <authorList>
            <person name="Albuquerque L."/>
            <person name="Polonia A.R.M."/>
            <person name="Barroso C."/>
            <person name="Froufe H.J.C."/>
            <person name="Lage O."/>
            <person name="Lobo-Da-Cunha A."/>
            <person name="Egas C."/>
            <person name="Da Costa M.S."/>
        </authorList>
    </citation>
    <scope>NUCLEOTIDE SEQUENCE [LARGE SCALE GENOMIC DNA]</scope>
    <source>
        <strain evidence="3 4">SPSPC-11</strain>
    </source>
</reference>
<proteinExistence type="predicted"/>
<dbReference type="Pfam" id="PF02563">
    <property type="entry name" value="Poly_export"/>
    <property type="match status" value="1"/>
</dbReference>
<protein>
    <submittedName>
        <fullName evidence="3">Polysaccharide biosynthesis/export protein</fullName>
    </submittedName>
</protein>
<dbReference type="GO" id="GO:0015159">
    <property type="term" value="F:polysaccharide transmembrane transporter activity"/>
    <property type="evidence" value="ECO:0007669"/>
    <property type="project" value="InterPro"/>
</dbReference>
<sequence length="251" mass="27950">MFKANGDLIYDKVLLAKMNAEDNYRIKPFDRLVFRLYSNQGQLIQYIGALEGVNPPDPSTGIGNPNLLNQQQQQQTLNNPVNFTAYTVQVDGSVYLPVVGAVPLEGLTARQADSLLSVKYAVLYKNCFVRTQFLNKRVIVFKGAKGEVVPLLNENTTLVEILAQTGGMPNDTRATNIRLIRGDLKNPNVFVIDLSTVEGMRRVNLQLQPDDIIYVEPIRKTFLEAISDASPVISLVTSMTTFVLTIFLLSR</sequence>
<keyword evidence="4" id="KW-1185">Reference proteome</keyword>
<evidence type="ECO:0000313" key="3">
    <source>
        <dbReference type="EMBL" id="PKQ70094.1"/>
    </source>
</evidence>
<gene>
    <name evidence="3" type="ORF">Rain11_0898</name>
</gene>
<evidence type="ECO:0000256" key="1">
    <source>
        <dbReference type="ARBA" id="ARBA00022729"/>
    </source>
</evidence>
<dbReference type="Gene3D" id="3.30.1950.10">
    <property type="entry name" value="wza like domain"/>
    <property type="match status" value="1"/>
</dbReference>
<dbReference type="InterPro" id="IPR003715">
    <property type="entry name" value="Poly_export_N"/>
</dbReference>